<accession>A0AAP7KZC7</accession>
<evidence type="ECO:0000313" key="3">
    <source>
        <dbReference type="Proteomes" id="UP000092125"/>
    </source>
</evidence>
<dbReference type="AlphaFoldDB" id="A0AAP7KZC7"/>
<reference evidence="2 3" key="1">
    <citation type="submission" date="2016-05" db="EMBL/GenBank/DDBJ databases">
        <title>Draft Genome Sequences of Stenotrophomonas maltophilia Strains Sm32COP, Sm41DVV, Sm46PAILV, SmF3, SmF22, SmSOFb1 and SmCVFa1, Isolated from Different Manures, in France.</title>
        <authorList>
            <person name="Nazaret S."/>
            <person name="Bodilis J."/>
        </authorList>
    </citation>
    <scope>NUCLEOTIDE SEQUENCE [LARGE SCALE GENOMIC DNA]</scope>
    <source>
        <strain evidence="2 3">Sm41DVV</strain>
    </source>
</reference>
<keyword evidence="1" id="KW-0732">Signal</keyword>
<proteinExistence type="predicted"/>
<gene>
    <name evidence="2" type="ORF">A9K56_17310</name>
</gene>
<evidence type="ECO:0000313" key="2">
    <source>
        <dbReference type="EMBL" id="OBU59780.1"/>
    </source>
</evidence>
<sequence>MKAWMLALAPLLVSPVATAVQRPMSVHVTYDWSGWGSVSERWVIRRDAYGVTTRVQVVDAPDVQPRVPELLPFGAMSAFEAALQAAPLTRDATVDLIASRLDRSTMLTLDPQLRSTPPARCSFAQQQAWARRAVAGQGLRERVAAHFRGLWTDDHPSMTVVVSRPGRPDTVLVSTSQYAMMLPWKRVSSTNFDQHVLAGAQEQWRPALSDALMALLPAGEPSRERFRIGWLQNRLRDDIAQEALRCGALRKETAD</sequence>
<dbReference type="EMBL" id="LYVI01000014">
    <property type="protein sequence ID" value="OBU59780.1"/>
    <property type="molecule type" value="Genomic_DNA"/>
</dbReference>
<protein>
    <recommendedName>
        <fullName evidence="4">DUF2330 domain-containing protein</fullName>
    </recommendedName>
</protein>
<feature type="chain" id="PRO_5043048593" description="DUF2330 domain-containing protein" evidence="1">
    <location>
        <begin position="20"/>
        <end position="255"/>
    </location>
</feature>
<evidence type="ECO:0008006" key="4">
    <source>
        <dbReference type="Google" id="ProtNLM"/>
    </source>
</evidence>
<organism evidence="2 3">
    <name type="scientific">Stenotrophomonas maltophilia</name>
    <name type="common">Pseudomonas maltophilia</name>
    <name type="synonym">Xanthomonas maltophilia</name>
    <dbReference type="NCBI Taxonomy" id="40324"/>
    <lineage>
        <taxon>Bacteria</taxon>
        <taxon>Pseudomonadati</taxon>
        <taxon>Pseudomonadota</taxon>
        <taxon>Gammaproteobacteria</taxon>
        <taxon>Lysobacterales</taxon>
        <taxon>Lysobacteraceae</taxon>
        <taxon>Stenotrophomonas</taxon>
        <taxon>Stenotrophomonas maltophilia group</taxon>
    </lineage>
</organism>
<comment type="caution">
    <text evidence="2">The sequence shown here is derived from an EMBL/GenBank/DDBJ whole genome shotgun (WGS) entry which is preliminary data.</text>
</comment>
<feature type="signal peptide" evidence="1">
    <location>
        <begin position="1"/>
        <end position="19"/>
    </location>
</feature>
<evidence type="ECO:0000256" key="1">
    <source>
        <dbReference type="SAM" id="SignalP"/>
    </source>
</evidence>
<name>A0AAP7KZC7_STEMA</name>
<dbReference type="Proteomes" id="UP000092125">
    <property type="component" value="Unassembled WGS sequence"/>
</dbReference>